<dbReference type="PANTHER" id="PTHR47577:SF2">
    <property type="entry name" value="THAP DOMAIN CONTAINING 9"/>
    <property type="match status" value="1"/>
</dbReference>
<evidence type="ECO:0000313" key="3">
    <source>
        <dbReference type="Proteomes" id="UP000821866"/>
    </source>
</evidence>
<evidence type="ECO:0000313" key="2">
    <source>
        <dbReference type="EMBL" id="KAH8034337.1"/>
    </source>
</evidence>
<reference evidence="2" key="1">
    <citation type="journal article" date="2020" name="Cell">
        <title>Large-Scale Comparative Analyses of Tick Genomes Elucidate Their Genetic Diversity and Vector Capacities.</title>
        <authorList>
            <consortium name="Tick Genome and Microbiome Consortium (TIGMIC)"/>
            <person name="Jia N."/>
            <person name="Wang J."/>
            <person name="Shi W."/>
            <person name="Du L."/>
            <person name="Sun Y."/>
            <person name="Zhan W."/>
            <person name="Jiang J.F."/>
            <person name="Wang Q."/>
            <person name="Zhang B."/>
            <person name="Ji P."/>
            <person name="Bell-Sakyi L."/>
            <person name="Cui X.M."/>
            <person name="Yuan T.T."/>
            <person name="Jiang B.G."/>
            <person name="Yang W.F."/>
            <person name="Lam T.T."/>
            <person name="Chang Q.C."/>
            <person name="Ding S.J."/>
            <person name="Wang X.J."/>
            <person name="Zhu J.G."/>
            <person name="Ruan X.D."/>
            <person name="Zhao L."/>
            <person name="Wei J.T."/>
            <person name="Ye R.Z."/>
            <person name="Que T.C."/>
            <person name="Du C.H."/>
            <person name="Zhou Y.H."/>
            <person name="Cheng J.X."/>
            <person name="Dai P.F."/>
            <person name="Guo W.B."/>
            <person name="Han X.H."/>
            <person name="Huang E.J."/>
            <person name="Li L.F."/>
            <person name="Wei W."/>
            <person name="Gao Y.C."/>
            <person name="Liu J.Z."/>
            <person name="Shao H.Z."/>
            <person name="Wang X."/>
            <person name="Wang C.C."/>
            <person name="Yang T.C."/>
            <person name="Huo Q.B."/>
            <person name="Li W."/>
            <person name="Chen H.Y."/>
            <person name="Chen S.E."/>
            <person name="Zhou L.G."/>
            <person name="Ni X.B."/>
            <person name="Tian J.H."/>
            <person name="Sheng Y."/>
            <person name="Liu T."/>
            <person name="Pan Y.S."/>
            <person name="Xia L.Y."/>
            <person name="Li J."/>
            <person name="Zhao F."/>
            <person name="Cao W.C."/>
        </authorList>
    </citation>
    <scope>NUCLEOTIDE SEQUENCE</scope>
    <source>
        <strain evidence="2">Rmic-2018</strain>
    </source>
</reference>
<proteinExistence type="predicted"/>
<reference evidence="2" key="2">
    <citation type="submission" date="2021-09" db="EMBL/GenBank/DDBJ databases">
        <authorList>
            <person name="Jia N."/>
            <person name="Wang J."/>
            <person name="Shi W."/>
            <person name="Du L."/>
            <person name="Sun Y."/>
            <person name="Zhan W."/>
            <person name="Jiang J."/>
            <person name="Wang Q."/>
            <person name="Zhang B."/>
            <person name="Ji P."/>
            <person name="Sakyi L.B."/>
            <person name="Cui X."/>
            <person name="Yuan T."/>
            <person name="Jiang B."/>
            <person name="Yang W."/>
            <person name="Lam T.T.-Y."/>
            <person name="Chang Q."/>
            <person name="Ding S."/>
            <person name="Wang X."/>
            <person name="Zhu J."/>
            <person name="Ruan X."/>
            <person name="Zhao L."/>
            <person name="Wei J."/>
            <person name="Que T."/>
            <person name="Du C."/>
            <person name="Cheng J."/>
            <person name="Dai P."/>
            <person name="Han X."/>
            <person name="Huang E."/>
            <person name="Gao Y."/>
            <person name="Liu J."/>
            <person name="Shao H."/>
            <person name="Ye R."/>
            <person name="Li L."/>
            <person name="Wei W."/>
            <person name="Wang X."/>
            <person name="Wang C."/>
            <person name="Huo Q."/>
            <person name="Li W."/>
            <person name="Guo W."/>
            <person name="Chen H."/>
            <person name="Chen S."/>
            <person name="Zhou L."/>
            <person name="Zhou L."/>
            <person name="Ni X."/>
            <person name="Tian J."/>
            <person name="Zhou Y."/>
            <person name="Sheng Y."/>
            <person name="Liu T."/>
            <person name="Pan Y."/>
            <person name="Xia L."/>
            <person name="Li J."/>
            <person name="Zhao F."/>
            <person name="Cao W."/>
        </authorList>
    </citation>
    <scope>NUCLEOTIDE SEQUENCE</scope>
    <source>
        <strain evidence="2">Rmic-2018</strain>
        <tissue evidence="2">Larvae</tissue>
    </source>
</reference>
<comment type="caution">
    <text evidence="2">The sequence shown here is derived from an EMBL/GenBank/DDBJ whole genome shotgun (WGS) entry which is preliminary data.</text>
</comment>
<dbReference type="EMBL" id="JABSTU010000004">
    <property type="protein sequence ID" value="KAH8034337.1"/>
    <property type="molecule type" value="Genomic_DNA"/>
</dbReference>
<accession>A0A9J6EIP2</accession>
<protein>
    <recommendedName>
        <fullName evidence="1">DNA transposase THAP9 C-terminal domain-containing protein</fullName>
    </recommendedName>
</protein>
<dbReference type="InterPro" id="IPR055035">
    <property type="entry name" value="THAP9_C"/>
</dbReference>
<name>A0A9J6EIP2_RHIMP</name>
<organism evidence="2 3">
    <name type="scientific">Rhipicephalus microplus</name>
    <name type="common">Cattle tick</name>
    <name type="synonym">Boophilus microplus</name>
    <dbReference type="NCBI Taxonomy" id="6941"/>
    <lineage>
        <taxon>Eukaryota</taxon>
        <taxon>Metazoa</taxon>
        <taxon>Ecdysozoa</taxon>
        <taxon>Arthropoda</taxon>
        <taxon>Chelicerata</taxon>
        <taxon>Arachnida</taxon>
        <taxon>Acari</taxon>
        <taxon>Parasitiformes</taxon>
        <taxon>Ixodida</taxon>
        <taxon>Ixodoidea</taxon>
        <taxon>Ixodidae</taxon>
        <taxon>Rhipicephalinae</taxon>
        <taxon>Rhipicephalus</taxon>
        <taxon>Boophilus</taxon>
    </lineage>
</organism>
<dbReference type="Pfam" id="PF22824">
    <property type="entry name" value="THAP9_C"/>
    <property type="match status" value="1"/>
</dbReference>
<dbReference type="AlphaFoldDB" id="A0A9J6EIP2"/>
<gene>
    <name evidence="2" type="ORF">HPB51_023341</name>
</gene>
<feature type="domain" description="DNA transposase THAP9 C-terminal" evidence="1">
    <location>
        <begin position="201"/>
        <end position="334"/>
    </location>
</feature>
<sequence>MPEISHRVHQDGSLHRSRLLAVGIRDTIPNHRDRRLQQRPRPPSLFFDAPAETSWHRVVALGVEISLEVATPGEDEVEVPLTVDEAAAAAAAGAITAGVAAVAVGAGATVAAVGVVVGVGAVEGASLAEAEEILVAVVDEGVEDALEAVEAAAAGAGEAAGDVLGGGTLHMKSGLSSVIWSLLHIIMVKIRHQGQPPHHHNHRTHHICFVARKIATTNTCELCIEALHGADTSLLVRQKNRGGLFYPSEDVVSLCETAEKGLRRLQASTQCLKNIHANTKQLVLEILSQSLEKRWFSQLEQHLFDVDVLDNHIYNLSKQVLELYIKIRLHHMTKERSRELVKDKVRSLLSRLVIFRNQSNNFAITFMLAKG</sequence>
<dbReference type="PANTHER" id="PTHR47577">
    <property type="entry name" value="THAP DOMAIN-CONTAINING PROTEIN 6"/>
    <property type="match status" value="1"/>
</dbReference>
<dbReference type="Proteomes" id="UP000821866">
    <property type="component" value="Chromosome 2"/>
</dbReference>
<keyword evidence="3" id="KW-1185">Reference proteome</keyword>
<evidence type="ECO:0000259" key="1">
    <source>
        <dbReference type="Pfam" id="PF22824"/>
    </source>
</evidence>